<keyword evidence="5" id="KW-0645">Protease</keyword>
<dbReference type="GO" id="GO:0006508">
    <property type="term" value="P:proteolysis"/>
    <property type="evidence" value="ECO:0007669"/>
    <property type="project" value="UniProtKB-KW"/>
</dbReference>
<keyword evidence="5" id="KW-0378">Hydrolase</keyword>
<gene>
    <name evidence="5" type="primary">degP1_2</name>
    <name evidence="5" type="ORF">Pla52o_52170</name>
</gene>
<dbReference type="Proteomes" id="UP000316304">
    <property type="component" value="Unassembled WGS sequence"/>
</dbReference>
<protein>
    <submittedName>
        <fullName evidence="5">Putative periplasmic serine endoprotease DegP-like</fullName>
        <ecNumber evidence="5">3.4.21.107</ecNumber>
    </submittedName>
</protein>
<feature type="region of interest" description="Disordered" evidence="2">
    <location>
        <begin position="34"/>
        <end position="67"/>
    </location>
</feature>
<dbReference type="EMBL" id="SJPT01000012">
    <property type="protein sequence ID" value="TWU17413.1"/>
    <property type="molecule type" value="Genomic_DNA"/>
</dbReference>
<feature type="chain" id="PRO_5022729625" evidence="3">
    <location>
        <begin position="38"/>
        <end position="436"/>
    </location>
</feature>
<feature type="signal peptide" evidence="3">
    <location>
        <begin position="1"/>
        <end position="37"/>
    </location>
</feature>
<proteinExistence type="predicted"/>
<keyword evidence="3" id="KW-0732">Signal</keyword>
<dbReference type="GO" id="GO:0016020">
    <property type="term" value="C:membrane"/>
    <property type="evidence" value="ECO:0007669"/>
    <property type="project" value="InterPro"/>
</dbReference>
<evidence type="ECO:0000256" key="2">
    <source>
        <dbReference type="SAM" id="MobiDB-lite"/>
    </source>
</evidence>
<evidence type="ECO:0000256" key="3">
    <source>
        <dbReference type="SAM" id="SignalP"/>
    </source>
</evidence>
<dbReference type="PROSITE" id="PS50106">
    <property type="entry name" value="PDZ"/>
    <property type="match status" value="2"/>
</dbReference>
<evidence type="ECO:0000313" key="6">
    <source>
        <dbReference type="Proteomes" id="UP000316304"/>
    </source>
</evidence>
<dbReference type="PANTHER" id="PTHR42837:SF2">
    <property type="entry name" value="MEMBRANE METALLOPROTEASE ARASP2, CHLOROPLASTIC-RELATED"/>
    <property type="match status" value="1"/>
</dbReference>
<evidence type="ECO:0000259" key="4">
    <source>
        <dbReference type="PROSITE" id="PS50106"/>
    </source>
</evidence>
<feature type="compositionally biased region" description="Basic and acidic residues" evidence="2">
    <location>
        <begin position="361"/>
        <end position="379"/>
    </location>
</feature>
<dbReference type="SUPFAM" id="SSF50156">
    <property type="entry name" value="PDZ domain-like"/>
    <property type="match status" value="2"/>
</dbReference>
<evidence type="ECO:0000313" key="5">
    <source>
        <dbReference type="EMBL" id="TWU17413.1"/>
    </source>
</evidence>
<reference evidence="5 6" key="1">
    <citation type="submission" date="2019-02" db="EMBL/GenBank/DDBJ databases">
        <title>Deep-cultivation of Planctomycetes and their phenomic and genomic characterization uncovers novel biology.</title>
        <authorList>
            <person name="Wiegand S."/>
            <person name="Jogler M."/>
            <person name="Boedeker C."/>
            <person name="Pinto D."/>
            <person name="Vollmers J."/>
            <person name="Rivas-Marin E."/>
            <person name="Kohn T."/>
            <person name="Peeters S.H."/>
            <person name="Heuer A."/>
            <person name="Rast P."/>
            <person name="Oberbeckmann S."/>
            <person name="Bunk B."/>
            <person name="Jeske O."/>
            <person name="Meyerdierks A."/>
            <person name="Storesund J.E."/>
            <person name="Kallscheuer N."/>
            <person name="Luecker S."/>
            <person name="Lage O.M."/>
            <person name="Pohl T."/>
            <person name="Merkel B.J."/>
            <person name="Hornburger P."/>
            <person name="Mueller R.-W."/>
            <person name="Bruemmer F."/>
            <person name="Labrenz M."/>
            <person name="Spormann A.M."/>
            <person name="Op Den Camp H."/>
            <person name="Overmann J."/>
            <person name="Amann R."/>
            <person name="Jetten M.S.M."/>
            <person name="Mascher T."/>
            <person name="Medema M.H."/>
            <person name="Devos D.P."/>
            <person name="Kaster A.-K."/>
            <person name="Ovreas L."/>
            <person name="Rohde M."/>
            <person name="Galperin M.Y."/>
            <person name="Jogler C."/>
        </authorList>
    </citation>
    <scope>NUCLEOTIDE SEQUENCE [LARGE SCALE GENOMIC DNA]</scope>
    <source>
        <strain evidence="5 6">Pla52o</strain>
    </source>
</reference>
<dbReference type="InterPro" id="IPR004387">
    <property type="entry name" value="Pept_M50_Zn"/>
</dbReference>
<feature type="region of interest" description="Disordered" evidence="2">
    <location>
        <begin position="309"/>
        <end position="329"/>
    </location>
</feature>
<dbReference type="CDD" id="cd06779">
    <property type="entry name" value="cpPDZ_Deg_HtrA-like"/>
    <property type="match status" value="1"/>
</dbReference>
<comment type="caution">
    <text evidence="5">The sequence shown here is derived from an EMBL/GenBank/DDBJ whole genome shotgun (WGS) entry which is preliminary data.</text>
</comment>
<dbReference type="AlphaFoldDB" id="A0A5C6BYQ7"/>
<feature type="region of interest" description="Disordered" evidence="2">
    <location>
        <begin position="352"/>
        <end position="379"/>
    </location>
</feature>
<feature type="domain" description="PDZ" evidence="4">
    <location>
        <begin position="154"/>
        <end position="240"/>
    </location>
</feature>
<name>A0A5C6BYQ7_9BACT</name>
<dbReference type="Pfam" id="PF13180">
    <property type="entry name" value="PDZ_2"/>
    <property type="match status" value="2"/>
</dbReference>
<comment type="cofactor">
    <cofactor evidence="1">
        <name>Zn(2+)</name>
        <dbReference type="ChEBI" id="CHEBI:29105"/>
    </cofactor>
</comment>
<dbReference type="InterPro" id="IPR036034">
    <property type="entry name" value="PDZ_sf"/>
</dbReference>
<dbReference type="Gene3D" id="2.30.42.10">
    <property type="match status" value="2"/>
</dbReference>
<dbReference type="PANTHER" id="PTHR42837">
    <property type="entry name" value="REGULATOR OF SIGMA-E PROTEASE RSEP"/>
    <property type="match status" value="1"/>
</dbReference>
<feature type="domain" description="PDZ" evidence="4">
    <location>
        <begin position="66"/>
        <end position="145"/>
    </location>
</feature>
<organism evidence="5 6">
    <name type="scientific">Novipirellula galeiformis</name>
    <dbReference type="NCBI Taxonomy" id="2528004"/>
    <lineage>
        <taxon>Bacteria</taxon>
        <taxon>Pseudomonadati</taxon>
        <taxon>Planctomycetota</taxon>
        <taxon>Planctomycetia</taxon>
        <taxon>Pirellulales</taxon>
        <taxon>Pirellulaceae</taxon>
        <taxon>Novipirellula</taxon>
    </lineage>
</organism>
<keyword evidence="6" id="KW-1185">Reference proteome</keyword>
<dbReference type="InterPro" id="IPR001478">
    <property type="entry name" value="PDZ"/>
</dbReference>
<sequence precursor="true">MRKTWFKSSSSLVTAVTATGVCVALLSGATVATPGWADDPVAPQPSAEQQTRAEQPSKPDPKSSNLINQHAEDESPALGVIVGSCPGDGVCVMDTVWGSPAAEAGIRQGDYILAVNDTKISSPQELIQTLAKMKPGTQVSVTTWRQGQEQKTELMLASKQEQQPESHKAWLGVMLTPTDGKGVQIQRVMRDSPAAKAGLRSGDTIVKQNDQAIADIESFIASVEDLGPGSKLNLTILRNGQETQMPVQLGHVHDASIQFLRQAMRPNVDAPTMASPLRNGDEGTEMLDETLDEMRRQIRELQEQVKALSNAGDPPATAADENDLSQRPQPHESEILASDELTDSGVMLVAQRDRGRRGGNRNHDWDRGRRDRGHQDHSWQDRYRSGYRAPLYRSPRYGNQYYRYQGRPYYGNYGRGYGYGYGRSGIQLGNFGVYWY</sequence>
<evidence type="ECO:0000256" key="1">
    <source>
        <dbReference type="ARBA" id="ARBA00001947"/>
    </source>
</evidence>
<dbReference type="GO" id="GO:0004222">
    <property type="term" value="F:metalloendopeptidase activity"/>
    <property type="evidence" value="ECO:0007669"/>
    <property type="project" value="InterPro"/>
</dbReference>
<accession>A0A5C6BYQ7</accession>
<dbReference type="EC" id="3.4.21.107" evidence="5"/>
<dbReference type="SMART" id="SM00228">
    <property type="entry name" value="PDZ"/>
    <property type="match status" value="2"/>
</dbReference>